<evidence type="ECO:0000313" key="2">
    <source>
        <dbReference type="EMBL" id="UNY41826.1"/>
    </source>
</evidence>
<evidence type="ECO:0000256" key="1">
    <source>
        <dbReference type="SAM" id="MobiDB-lite"/>
    </source>
</evidence>
<proteinExistence type="predicted"/>
<keyword evidence="3" id="KW-1185">Reference proteome</keyword>
<accession>A0AAE9G8P3</accession>
<feature type="region of interest" description="Disordered" evidence="1">
    <location>
        <begin position="1"/>
        <end position="53"/>
    </location>
</feature>
<gene>
    <name evidence="2" type="ORF">CPT_Menos_052</name>
</gene>
<evidence type="ECO:0000313" key="3">
    <source>
        <dbReference type="Proteomes" id="UP000831160"/>
    </source>
</evidence>
<protein>
    <submittedName>
        <fullName evidence="2">Uncharacterized protein</fullName>
    </submittedName>
</protein>
<name>A0AAE9G8P3_9CAUD</name>
<reference evidence="2" key="1">
    <citation type="submission" date="2022-02" db="EMBL/GenBank/DDBJ databases">
        <title>Burkholderia cenocepacia phage Menos.</title>
        <authorList>
            <person name="Le T."/>
            <person name="Yao G."/>
            <person name="Liu M."/>
            <person name="Gonzalez C."/>
        </authorList>
    </citation>
    <scope>NUCLEOTIDE SEQUENCE</scope>
</reference>
<dbReference type="Proteomes" id="UP000831160">
    <property type="component" value="Segment"/>
</dbReference>
<sequence>MHKKRSFLRAGGAGSQLRAPGLSRPNQDRPTCWAVPGTRQHVRQGPSRPEPPY</sequence>
<dbReference type="EMBL" id="OM638610">
    <property type="protein sequence ID" value="UNY41826.1"/>
    <property type="molecule type" value="Genomic_DNA"/>
</dbReference>
<organism evidence="2 3">
    <name type="scientific">Burkholderia phage Menos</name>
    <dbReference type="NCBI Taxonomy" id="2924900"/>
    <lineage>
        <taxon>Viruses</taxon>
        <taxon>Duplodnaviria</taxon>
        <taxon>Heunggongvirae</taxon>
        <taxon>Uroviricota</taxon>
        <taxon>Caudoviricetes</taxon>
        <taxon>Peduoviridae</taxon>
        <taxon>Kayeltresvirus</taxon>
        <taxon>Kayeltresvirus menos</taxon>
    </lineage>
</organism>